<evidence type="ECO:0000313" key="4">
    <source>
        <dbReference type="Proteomes" id="UP000548423"/>
    </source>
</evidence>
<accession>A0A852TM82</accession>
<evidence type="ECO:0000259" key="2">
    <source>
        <dbReference type="Pfam" id="PF00171"/>
    </source>
</evidence>
<reference evidence="4" key="2">
    <citation type="submission" date="2020-08" db="EMBL/GenBank/DDBJ databases">
        <title>The Agave Microbiome: Exploring the role of microbial communities in plant adaptations to desert environments.</title>
        <authorList>
            <person name="Partida-Martinez L.P."/>
        </authorList>
    </citation>
    <scope>NUCLEOTIDE SEQUENCE [LARGE SCALE GENOMIC DNA]</scope>
    <source>
        <strain evidence="4">AT2.8</strain>
    </source>
</reference>
<dbReference type="EMBL" id="JACCBX010000020">
    <property type="protein sequence ID" value="NYE09325.1"/>
    <property type="molecule type" value="Genomic_DNA"/>
</dbReference>
<evidence type="ECO:0000256" key="1">
    <source>
        <dbReference type="ARBA" id="ARBA00023002"/>
    </source>
</evidence>
<dbReference type="InterPro" id="IPR016161">
    <property type="entry name" value="Ald_DH/histidinol_DH"/>
</dbReference>
<comment type="caution">
    <text evidence="3">The sequence shown here is derived from an EMBL/GenBank/DDBJ whole genome shotgun (WGS) entry which is preliminary data.</text>
</comment>
<feature type="domain" description="Aldehyde dehydrogenase" evidence="2">
    <location>
        <begin position="16"/>
        <end position="275"/>
    </location>
</feature>
<dbReference type="Pfam" id="PF00171">
    <property type="entry name" value="Aldedh"/>
    <property type="match status" value="1"/>
</dbReference>
<dbReference type="GO" id="GO:0016620">
    <property type="term" value="F:oxidoreductase activity, acting on the aldehyde or oxo group of donors, NAD or NADP as acceptor"/>
    <property type="evidence" value="ECO:0007669"/>
    <property type="project" value="InterPro"/>
</dbReference>
<dbReference type="EC" id="1.2.1.81" evidence="3"/>
<dbReference type="Proteomes" id="UP000548423">
    <property type="component" value="Unassembled WGS sequence"/>
</dbReference>
<dbReference type="InterPro" id="IPR015590">
    <property type="entry name" value="Aldehyde_DH_dom"/>
</dbReference>
<dbReference type="AlphaFoldDB" id="A0A852TM82"/>
<name>A0A852TM82_9BACI</name>
<proteinExistence type="predicted"/>
<organism evidence="3 4">
    <name type="scientific">Neobacillus niacini</name>
    <dbReference type="NCBI Taxonomy" id="86668"/>
    <lineage>
        <taxon>Bacteria</taxon>
        <taxon>Bacillati</taxon>
        <taxon>Bacillota</taxon>
        <taxon>Bacilli</taxon>
        <taxon>Bacillales</taxon>
        <taxon>Bacillaceae</taxon>
        <taxon>Neobacillus</taxon>
    </lineage>
</organism>
<gene>
    <name evidence="3" type="ORF">F4694_006196</name>
</gene>
<dbReference type="InterPro" id="IPR016162">
    <property type="entry name" value="Ald_DH_N"/>
</dbReference>
<dbReference type="SUPFAM" id="SSF53720">
    <property type="entry name" value="ALDH-like"/>
    <property type="match status" value="1"/>
</dbReference>
<sequence length="474" mass="51507">MTSVTSNDSGIDIDVNSISSLVTRAKAAQKIAEGYNQEEVRRIAASIGWFAVNKATEWANFTFEETGMGEIQSKINRTQGRARGIMRDLKNAKTVGVIEVDEEKQLVKIGKPVGVVGALIPTTVPAGVVFIGMMNAIMGRNAMICSPHPRAKLTTIKVVNEIRQLFKRLGVPEDLLLCIEDPSIAKTNELMQQVDLVVATGGAAMVKAAYSSGTPAYGVGAGNVVVVIDETADLSDAANKVAESQLNDLAIGCSTENAVVIKDNVYDEVIEAMIASGAYLCNEEEKEKLQAVLWKNGYLNPEVLSKPATFMAEKAGFKIPEDRTWLIVEETGFGPEYPFSGEKLSVVVTLYKYDTFESAIELVNNIQAYSGAGHSCGIHSNDDDRILKFALETNTSRVAVRMPVGKSNAGNWNNGMPFTINLGCGTWGKNITSENITYKNYINTTWVAREITNYTVPTDEELFGDVMADPKVFE</sequence>
<dbReference type="Gene3D" id="3.40.309.10">
    <property type="entry name" value="Aldehyde Dehydrogenase, Chain A, domain 2"/>
    <property type="match status" value="1"/>
</dbReference>
<dbReference type="InterPro" id="IPR016163">
    <property type="entry name" value="Ald_DH_C"/>
</dbReference>
<dbReference type="Gene3D" id="3.40.605.10">
    <property type="entry name" value="Aldehyde Dehydrogenase, Chain A, domain 1"/>
    <property type="match status" value="1"/>
</dbReference>
<protein>
    <submittedName>
        <fullName evidence="3">Sulfoacetaldehyde dehydrogenase</fullName>
        <ecNumber evidence="3">1.2.1.81</ecNumber>
    </submittedName>
</protein>
<dbReference type="PANTHER" id="PTHR11699">
    <property type="entry name" value="ALDEHYDE DEHYDROGENASE-RELATED"/>
    <property type="match status" value="1"/>
</dbReference>
<keyword evidence="1 3" id="KW-0560">Oxidoreductase</keyword>
<reference evidence="4" key="1">
    <citation type="submission" date="2020-07" db="EMBL/GenBank/DDBJ databases">
        <authorList>
            <person name="Partida-Martinez L."/>
            <person name="Huntemann M."/>
            <person name="Clum A."/>
            <person name="Wang J."/>
            <person name="Palaniappan K."/>
            <person name="Ritter S."/>
            <person name="Chen I.-M."/>
            <person name="Stamatis D."/>
            <person name="Reddy T."/>
            <person name="O'Malley R."/>
            <person name="Daum C."/>
            <person name="Shapiro N."/>
            <person name="Ivanova N."/>
            <person name="Kyrpides N."/>
            <person name="Woyke T."/>
        </authorList>
    </citation>
    <scope>NUCLEOTIDE SEQUENCE [LARGE SCALE GENOMIC DNA]</scope>
    <source>
        <strain evidence="4">AT2.8</strain>
    </source>
</reference>
<dbReference type="CDD" id="cd07122">
    <property type="entry name" value="ALDH_F20_ACDH"/>
    <property type="match status" value="1"/>
</dbReference>
<evidence type="ECO:0000313" key="3">
    <source>
        <dbReference type="EMBL" id="NYE09325.1"/>
    </source>
</evidence>